<evidence type="ECO:0000313" key="5">
    <source>
        <dbReference type="Proteomes" id="UP000481583"/>
    </source>
</evidence>
<dbReference type="InterPro" id="IPR036457">
    <property type="entry name" value="PPM-type-like_dom_sf"/>
</dbReference>
<evidence type="ECO:0000256" key="1">
    <source>
        <dbReference type="ARBA" id="ARBA00022801"/>
    </source>
</evidence>
<dbReference type="Pfam" id="PF07228">
    <property type="entry name" value="SpoIIE"/>
    <property type="match status" value="1"/>
</dbReference>
<feature type="domain" description="Response regulatory" evidence="3">
    <location>
        <begin position="5"/>
        <end position="124"/>
    </location>
</feature>
<dbReference type="EMBL" id="JAAKZV010000004">
    <property type="protein sequence ID" value="NGN62765.1"/>
    <property type="molecule type" value="Genomic_DNA"/>
</dbReference>
<dbReference type="InterPro" id="IPR001789">
    <property type="entry name" value="Sig_transdc_resp-reg_receiver"/>
</dbReference>
<dbReference type="GO" id="GO:0016791">
    <property type="term" value="F:phosphatase activity"/>
    <property type="evidence" value="ECO:0007669"/>
    <property type="project" value="TreeGrafter"/>
</dbReference>
<name>A0A6G4TRZ6_9ACTN</name>
<keyword evidence="1" id="KW-0378">Hydrolase</keyword>
<sequence>MPPTTILVVDDNEANRFAVGAVLRRDGHHVVEAEDGSGALRALSDPARLPDLALLDVRLPDMSGFDVCSRIKSVPATADIPVVHISAAATELTDHCHGLNAGADAYLFSPVLPEQLLATVRAALRRTWGSRQATLRATEAMRAYDEERRLAQLLQRSLLPGFETLPPVAGLELSVGYRPRCDVVQIGGDFYTAVQTDERVCVAIGDVAGHSWTASRVMVDLWHAVRVYSLEGHSPDEILRRLDRLLTRLHDGYTATMLIAHIDPARGRMELASAGHLPPLLCRGEDGTAGYLDVEGPLLGLEMHRPEPTEAKLDAGDRLLMFTDGLIEQRGVDLTHSMERLSRAAARAADGELDAMRDRLLSSYDTQSNDDDAAVLLLRLA</sequence>
<dbReference type="InterPro" id="IPR052016">
    <property type="entry name" value="Bact_Sigma-Reg"/>
</dbReference>
<organism evidence="4 5">
    <name type="scientific">Streptomyces coryli</name>
    <dbReference type="NCBI Taxonomy" id="1128680"/>
    <lineage>
        <taxon>Bacteria</taxon>
        <taxon>Bacillati</taxon>
        <taxon>Actinomycetota</taxon>
        <taxon>Actinomycetes</taxon>
        <taxon>Kitasatosporales</taxon>
        <taxon>Streptomycetaceae</taxon>
        <taxon>Streptomyces</taxon>
    </lineage>
</organism>
<dbReference type="PANTHER" id="PTHR43156">
    <property type="entry name" value="STAGE II SPORULATION PROTEIN E-RELATED"/>
    <property type="match status" value="1"/>
</dbReference>
<dbReference type="InterPro" id="IPR001932">
    <property type="entry name" value="PPM-type_phosphatase-like_dom"/>
</dbReference>
<evidence type="ECO:0000259" key="3">
    <source>
        <dbReference type="PROSITE" id="PS50110"/>
    </source>
</evidence>
<dbReference type="SUPFAM" id="SSF52172">
    <property type="entry name" value="CheY-like"/>
    <property type="match status" value="1"/>
</dbReference>
<dbReference type="PANTHER" id="PTHR43156:SF2">
    <property type="entry name" value="STAGE II SPORULATION PROTEIN E"/>
    <property type="match status" value="1"/>
</dbReference>
<dbReference type="SMART" id="SM00331">
    <property type="entry name" value="PP2C_SIG"/>
    <property type="match status" value="1"/>
</dbReference>
<accession>A0A6G4TRZ6</accession>
<dbReference type="GO" id="GO:0000160">
    <property type="term" value="P:phosphorelay signal transduction system"/>
    <property type="evidence" value="ECO:0007669"/>
    <property type="project" value="InterPro"/>
</dbReference>
<keyword evidence="5" id="KW-1185">Reference proteome</keyword>
<evidence type="ECO:0000256" key="2">
    <source>
        <dbReference type="PROSITE-ProRule" id="PRU00169"/>
    </source>
</evidence>
<dbReference type="SMART" id="SM00448">
    <property type="entry name" value="REC"/>
    <property type="match status" value="1"/>
</dbReference>
<keyword evidence="2" id="KW-0597">Phosphoprotein</keyword>
<dbReference type="InterPro" id="IPR011006">
    <property type="entry name" value="CheY-like_superfamily"/>
</dbReference>
<protein>
    <submittedName>
        <fullName evidence="4">Fused response regulator/phosphatase</fullName>
    </submittedName>
</protein>
<evidence type="ECO:0000313" key="4">
    <source>
        <dbReference type="EMBL" id="NGN62765.1"/>
    </source>
</evidence>
<proteinExistence type="predicted"/>
<dbReference type="RefSeq" id="WP_165230732.1">
    <property type="nucleotide sequence ID" value="NZ_JAAKZV010000004.1"/>
</dbReference>
<dbReference type="Proteomes" id="UP000481583">
    <property type="component" value="Unassembled WGS sequence"/>
</dbReference>
<dbReference type="SUPFAM" id="SSF81606">
    <property type="entry name" value="PP2C-like"/>
    <property type="match status" value="1"/>
</dbReference>
<dbReference type="Gene3D" id="3.40.50.2300">
    <property type="match status" value="1"/>
</dbReference>
<dbReference type="Pfam" id="PF00072">
    <property type="entry name" value="Response_reg"/>
    <property type="match status" value="1"/>
</dbReference>
<reference evidence="4 5" key="1">
    <citation type="submission" date="2020-02" db="EMBL/GenBank/DDBJ databases">
        <title>Whole-genome analyses of novel actinobacteria.</title>
        <authorList>
            <person name="Sahin N."/>
        </authorList>
    </citation>
    <scope>NUCLEOTIDE SEQUENCE [LARGE SCALE GENOMIC DNA]</scope>
    <source>
        <strain evidence="4 5">A7024</strain>
    </source>
</reference>
<dbReference type="PROSITE" id="PS50110">
    <property type="entry name" value="RESPONSE_REGULATORY"/>
    <property type="match status" value="1"/>
</dbReference>
<dbReference type="AlphaFoldDB" id="A0A6G4TRZ6"/>
<dbReference type="Gene3D" id="3.60.40.10">
    <property type="entry name" value="PPM-type phosphatase domain"/>
    <property type="match status" value="1"/>
</dbReference>
<feature type="modified residue" description="4-aspartylphosphate" evidence="2">
    <location>
        <position position="56"/>
    </location>
</feature>
<gene>
    <name evidence="4" type="ORF">G5C51_02460</name>
</gene>
<comment type="caution">
    <text evidence="4">The sequence shown here is derived from an EMBL/GenBank/DDBJ whole genome shotgun (WGS) entry which is preliminary data.</text>
</comment>